<dbReference type="EMBL" id="SDKM01000025">
    <property type="protein sequence ID" value="RYP84224.1"/>
    <property type="molecule type" value="Genomic_DNA"/>
</dbReference>
<protein>
    <submittedName>
        <fullName evidence="1">Uncharacterized protein</fullName>
    </submittedName>
</protein>
<evidence type="ECO:0000313" key="1">
    <source>
        <dbReference type="EMBL" id="RYP84224.1"/>
    </source>
</evidence>
<dbReference type="RefSeq" id="WP_134719186.1">
    <property type="nucleotide sequence ID" value="NZ_SDKM01000025.1"/>
</dbReference>
<proteinExistence type="predicted"/>
<keyword evidence="2" id="KW-1185">Reference proteome</keyword>
<gene>
    <name evidence="1" type="ORF">EKO23_16315</name>
</gene>
<dbReference type="AlphaFoldDB" id="A0A4Q4ZAT4"/>
<comment type="caution">
    <text evidence="1">The sequence shown here is derived from an EMBL/GenBank/DDBJ whole genome shotgun (WGS) entry which is preliminary data.</text>
</comment>
<sequence length="128" mass="14189">MEGTQTARNAAQVVHYAEQLVDCGQGKGMVRNLAEYAGWDPALLADALDTWLDQWNEDVRFQHLPYTPNGHVDSLAARQRWEGIKQALGKAYENAKNRAAGRSRRLQCEAARVRAAANKRKAKALDAG</sequence>
<dbReference type="Proteomes" id="UP000295198">
    <property type="component" value="Unassembled WGS sequence"/>
</dbReference>
<evidence type="ECO:0000313" key="2">
    <source>
        <dbReference type="Proteomes" id="UP000295198"/>
    </source>
</evidence>
<organism evidence="1 2">
    <name type="scientific">Nocardioides guangzhouensis</name>
    <dbReference type="NCBI Taxonomy" id="2497878"/>
    <lineage>
        <taxon>Bacteria</taxon>
        <taxon>Bacillati</taxon>
        <taxon>Actinomycetota</taxon>
        <taxon>Actinomycetes</taxon>
        <taxon>Propionibacteriales</taxon>
        <taxon>Nocardioidaceae</taxon>
        <taxon>Nocardioides</taxon>
    </lineage>
</organism>
<accession>A0A4Q4ZAT4</accession>
<reference evidence="1 2" key="1">
    <citation type="submission" date="2019-01" db="EMBL/GenBank/DDBJ databases">
        <title>Nocardioides guangzhouensis sp. nov., an actinobacterium isolated from soil.</title>
        <authorList>
            <person name="Fu Y."/>
            <person name="Cai Y."/>
            <person name="Lin Z."/>
            <person name="Chen P."/>
        </authorList>
    </citation>
    <scope>NUCLEOTIDE SEQUENCE [LARGE SCALE GENOMIC DNA]</scope>
    <source>
        <strain evidence="1 2">130</strain>
    </source>
</reference>
<name>A0A4Q4ZAT4_9ACTN</name>